<evidence type="ECO:0000256" key="7">
    <source>
        <dbReference type="SAM" id="Phobius"/>
    </source>
</evidence>
<dbReference type="InterPro" id="IPR050250">
    <property type="entry name" value="Macrolide_Exporter_MacB"/>
</dbReference>
<dbReference type="Pfam" id="PF02687">
    <property type="entry name" value="FtsX"/>
    <property type="match status" value="1"/>
</dbReference>
<keyword evidence="3 7" id="KW-0812">Transmembrane</keyword>
<organism evidence="10 11">
    <name type="scientific">Rudanella paleaurantiibacter</name>
    <dbReference type="NCBI Taxonomy" id="2614655"/>
    <lineage>
        <taxon>Bacteria</taxon>
        <taxon>Pseudomonadati</taxon>
        <taxon>Bacteroidota</taxon>
        <taxon>Cytophagia</taxon>
        <taxon>Cytophagales</taxon>
        <taxon>Cytophagaceae</taxon>
        <taxon>Rudanella</taxon>
    </lineage>
</organism>
<feature type="domain" description="ABC3 transporter permease C-terminal" evidence="8">
    <location>
        <begin position="269"/>
        <end position="380"/>
    </location>
</feature>
<dbReference type="RefSeq" id="WP_152126047.1">
    <property type="nucleotide sequence ID" value="NZ_WELI01000009.1"/>
</dbReference>
<keyword evidence="5 7" id="KW-0472">Membrane</keyword>
<comment type="similarity">
    <text evidence="6">Belongs to the ABC-4 integral membrane protein family.</text>
</comment>
<gene>
    <name evidence="10" type="ORF">F5984_20330</name>
</gene>
<dbReference type="Pfam" id="PF12704">
    <property type="entry name" value="MacB_PCD"/>
    <property type="match status" value="1"/>
</dbReference>
<comment type="subcellular location">
    <subcellularLocation>
        <location evidence="1">Cell membrane</location>
        <topology evidence="1">Multi-pass membrane protein</topology>
    </subcellularLocation>
</comment>
<dbReference type="Proteomes" id="UP000488299">
    <property type="component" value="Unassembled WGS sequence"/>
</dbReference>
<feature type="transmembrane region" description="Helical" evidence="7">
    <location>
        <begin position="310"/>
        <end position="336"/>
    </location>
</feature>
<evidence type="ECO:0000259" key="8">
    <source>
        <dbReference type="Pfam" id="PF02687"/>
    </source>
</evidence>
<feature type="transmembrane region" description="Helical" evidence="7">
    <location>
        <begin position="21"/>
        <end position="41"/>
    </location>
</feature>
<dbReference type="EMBL" id="WELI01000009">
    <property type="protein sequence ID" value="KAB7728099.1"/>
    <property type="molecule type" value="Genomic_DNA"/>
</dbReference>
<feature type="transmembrane region" description="Helical" evidence="7">
    <location>
        <begin position="348"/>
        <end position="370"/>
    </location>
</feature>
<accession>A0A7J5TVC1</accession>
<evidence type="ECO:0000256" key="4">
    <source>
        <dbReference type="ARBA" id="ARBA00022989"/>
    </source>
</evidence>
<dbReference type="GO" id="GO:0022857">
    <property type="term" value="F:transmembrane transporter activity"/>
    <property type="evidence" value="ECO:0007669"/>
    <property type="project" value="TreeGrafter"/>
</dbReference>
<dbReference type="InterPro" id="IPR003838">
    <property type="entry name" value="ABC3_permease_C"/>
</dbReference>
<proteinExistence type="inferred from homology"/>
<dbReference type="PANTHER" id="PTHR30572:SF4">
    <property type="entry name" value="ABC TRANSPORTER PERMEASE YTRF"/>
    <property type="match status" value="1"/>
</dbReference>
<dbReference type="PANTHER" id="PTHR30572">
    <property type="entry name" value="MEMBRANE COMPONENT OF TRANSPORTER-RELATED"/>
    <property type="match status" value="1"/>
</dbReference>
<feature type="domain" description="MacB-like periplasmic core" evidence="9">
    <location>
        <begin position="73"/>
        <end position="224"/>
    </location>
</feature>
<reference evidence="10 11" key="1">
    <citation type="submission" date="2019-10" db="EMBL/GenBank/DDBJ databases">
        <title>Rudanella paleaurantiibacter sp. nov., isolated from sludge.</title>
        <authorList>
            <person name="Xu S.Q."/>
        </authorList>
    </citation>
    <scope>NUCLEOTIDE SEQUENCE [LARGE SCALE GENOMIC DNA]</scope>
    <source>
        <strain evidence="10 11">HX-22-17</strain>
    </source>
</reference>
<evidence type="ECO:0000313" key="10">
    <source>
        <dbReference type="EMBL" id="KAB7728099.1"/>
    </source>
</evidence>
<evidence type="ECO:0000256" key="6">
    <source>
        <dbReference type="ARBA" id="ARBA00038076"/>
    </source>
</evidence>
<feature type="transmembrane region" description="Helical" evidence="7">
    <location>
        <begin position="260"/>
        <end position="289"/>
    </location>
</feature>
<keyword evidence="11" id="KW-1185">Reference proteome</keyword>
<evidence type="ECO:0000256" key="3">
    <source>
        <dbReference type="ARBA" id="ARBA00022692"/>
    </source>
</evidence>
<evidence type="ECO:0000256" key="2">
    <source>
        <dbReference type="ARBA" id="ARBA00022475"/>
    </source>
</evidence>
<dbReference type="InterPro" id="IPR025857">
    <property type="entry name" value="MacB_PCD"/>
</dbReference>
<evidence type="ECO:0000313" key="11">
    <source>
        <dbReference type="Proteomes" id="UP000488299"/>
    </source>
</evidence>
<keyword evidence="2" id="KW-1003">Cell membrane</keyword>
<name>A0A7J5TVC1_9BACT</name>
<protein>
    <submittedName>
        <fullName evidence="10">FtsX-like permease family protein</fullName>
    </submittedName>
</protein>
<dbReference type="GO" id="GO:0005886">
    <property type="term" value="C:plasma membrane"/>
    <property type="evidence" value="ECO:0007669"/>
    <property type="project" value="UniProtKB-SubCell"/>
</dbReference>
<evidence type="ECO:0000256" key="5">
    <source>
        <dbReference type="ARBA" id="ARBA00023136"/>
    </source>
</evidence>
<sequence length="387" mass="42937">MIRHLFKLIWNKKKAHTLLIIEIWASFLVLFGLSSLIVFNVSNYNQPLGFTYENVWAIDLRNNQDTVAVTAKMQTIMQRIRSYAEVESASRMSSNYPFSASTMNNNATHDKATAMAYLFVADGDFAKTLQMPLTAGRWYTPADSIGKFRPVVINQLAKDELFGNEDPLGKVITSGDGQYKVMGVVETFKSKGEFQGDKPTIFEQLNENAPWDKTVLIRVKPGTDAVFEAKLVKDITSMAPEWGAEVTYLTDSRQNQHNLALVPVTIFLIICGFLLINVALGLFGILNVSIARRRGEIGLRRALGATESSISWHFVGEMWVLATFAVVLGLILAGQFPLMNVFDLDTGVYLKAILISVVVVYAIVTLCAVYPSRQAATVQPAVALHEE</sequence>
<dbReference type="AlphaFoldDB" id="A0A7J5TVC1"/>
<keyword evidence="4 7" id="KW-1133">Transmembrane helix</keyword>
<comment type="caution">
    <text evidence="10">The sequence shown here is derived from an EMBL/GenBank/DDBJ whole genome shotgun (WGS) entry which is preliminary data.</text>
</comment>
<evidence type="ECO:0000259" key="9">
    <source>
        <dbReference type="Pfam" id="PF12704"/>
    </source>
</evidence>
<evidence type="ECO:0000256" key="1">
    <source>
        <dbReference type="ARBA" id="ARBA00004651"/>
    </source>
</evidence>